<evidence type="ECO:0000256" key="2">
    <source>
        <dbReference type="SAM" id="Phobius"/>
    </source>
</evidence>
<keyword evidence="2" id="KW-1133">Transmembrane helix</keyword>
<dbReference type="EMBL" id="JAZHOU010000002">
    <property type="protein sequence ID" value="MEF3078954.1"/>
    <property type="molecule type" value="Genomic_DNA"/>
</dbReference>
<dbReference type="RefSeq" id="WP_331809727.1">
    <property type="nucleotide sequence ID" value="NZ_JAZHOU010000002.1"/>
</dbReference>
<feature type="transmembrane region" description="Helical" evidence="2">
    <location>
        <begin position="6"/>
        <end position="22"/>
    </location>
</feature>
<feature type="transmembrane region" description="Helical" evidence="2">
    <location>
        <begin position="89"/>
        <end position="113"/>
    </location>
</feature>
<evidence type="ECO:0008006" key="5">
    <source>
        <dbReference type="Google" id="ProtNLM"/>
    </source>
</evidence>
<accession>A0ABU7W745</accession>
<dbReference type="Proteomes" id="UP001356704">
    <property type="component" value="Unassembled WGS sequence"/>
</dbReference>
<gene>
    <name evidence="3" type="ORF">V1468_08070</name>
</gene>
<reference evidence="3 4" key="1">
    <citation type="submission" date="2024-02" db="EMBL/GenBank/DDBJ databases">
        <title>Winogradskyella poriferorum JCM 12885.</title>
        <authorList>
            <person name="Zhang D.-F."/>
            <person name="Fu Z.-Y."/>
        </authorList>
    </citation>
    <scope>NUCLEOTIDE SEQUENCE [LARGE SCALE GENOMIC DNA]</scope>
    <source>
        <strain evidence="3 4">JCM 12885</strain>
    </source>
</reference>
<keyword evidence="2" id="KW-0472">Membrane</keyword>
<evidence type="ECO:0000313" key="3">
    <source>
        <dbReference type="EMBL" id="MEF3078954.1"/>
    </source>
</evidence>
<name>A0ABU7W745_9FLAO</name>
<proteinExistence type="predicted"/>
<feature type="transmembrane region" description="Helical" evidence="2">
    <location>
        <begin position="63"/>
        <end position="83"/>
    </location>
</feature>
<evidence type="ECO:0000256" key="1">
    <source>
        <dbReference type="SAM" id="MobiDB-lite"/>
    </source>
</evidence>
<comment type="caution">
    <text evidence="3">The sequence shown here is derived from an EMBL/GenBank/DDBJ whole genome shotgun (WGS) entry which is preliminary data.</text>
</comment>
<keyword evidence="4" id="KW-1185">Reference proteome</keyword>
<sequence>MGLGIDIIIFVSAILFGIFLYWRESNGNGAYRFINKIMNSKELQMSPDNPKGFIYKQPFIPRLLFVVITMLVVGLILQFLTPIEIFSNYFALSGFATFATGTLIGTYLANFVIKTTEVVEEKSDSLSDFVDDAMEKGKDLIEDLKNKDNKAVEEAKKEIAKDPEPEAEQKSARDRLKDKGLM</sequence>
<feature type="region of interest" description="Disordered" evidence="1">
    <location>
        <begin position="152"/>
        <end position="182"/>
    </location>
</feature>
<protein>
    <recommendedName>
        <fullName evidence="5">YtxH domain-containing protein</fullName>
    </recommendedName>
</protein>
<organism evidence="3 4">
    <name type="scientific">Winogradskyella poriferorum</name>
    <dbReference type="NCBI Taxonomy" id="307627"/>
    <lineage>
        <taxon>Bacteria</taxon>
        <taxon>Pseudomonadati</taxon>
        <taxon>Bacteroidota</taxon>
        <taxon>Flavobacteriia</taxon>
        <taxon>Flavobacteriales</taxon>
        <taxon>Flavobacteriaceae</taxon>
        <taxon>Winogradskyella</taxon>
    </lineage>
</organism>
<evidence type="ECO:0000313" key="4">
    <source>
        <dbReference type="Proteomes" id="UP001356704"/>
    </source>
</evidence>
<keyword evidence="2" id="KW-0812">Transmembrane</keyword>